<keyword evidence="2" id="KW-0472">Membrane</keyword>
<feature type="transmembrane region" description="Helical" evidence="2">
    <location>
        <begin position="128"/>
        <end position="153"/>
    </location>
</feature>
<reference evidence="5" key="2">
    <citation type="submission" date="2015-01" db="EMBL/GenBank/DDBJ databases">
        <title>Evolutionary Origins and Diversification of the Mycorrhizal Mutualists.</title>
        <authorList>
            <consortium name="DOE Joint Genome Institute"/>
            <consortium name="Mycorrhizal Genomics Consortium"/>
            <person name="Kohler A."/>
            <person name="Kuo A."/>
            <person name="Nagy L.G."/>
            <person name="Floudas D."/>
            <person name="Copeland A."/>
            <person name="Barry K.W."/>
            <person name="Cichocki N."/>
            <person name="Veneault-Fourrey C."/>
            <person name="LaButti K."/>
            <person name="Lindquist E.A."/>
            <person name="Lipzen A."/>
            <person name="Lundell T."/>
            <person name="Morin E."/>
            <person name="Murat C."/>
            <person name="Riley R."/>
            <person name="Ohm R."/>
            <person name="Sun H."/>
            <person name="Tunlid A."/>
            <person name="Henrissat B."/>
            <person name="Grigoriev I.V."/>
            <person name="Hibbett D.S."/>
            <person name="Martin F."/>
        </authorList>
    </citation>
    <scope>NUCLEOTIDE SEQUENCE [LARGE SCALE GENOMIC DNA]</scope>
    <source>
        <strain evidence="5">MUT 4182</strain>
    </source>
</reference>
<dbReference type="PANTHER" id="PTHR40465">
    <property type="entry name" value="CHROMOSOME 1, WHOLE GENOME SHOTGUN SEQUENCE"/>
    <property type="match status" value="1"/>
</dbReference>
<proteinExistence type="predicted"/>
<organism evidence="4 5">
    <name type="scientific">Tulasnella calospora MUT 4182</name>
    <dbReference type="NCBI Taxonomy" id="1051891"/>
    <lineage>
        <taxon>Eukaryota</taxon>
        <taxon>Fungi</taxon>
        <taxon>Dikarya</taxon>
        <taxon>Basidiomycota</taxon>
        <taxon>Agaricomycotina</taxon>
        <taxon>Agaricomycetes</taxon>
        <taxon>Cantharellales</taxon>
        <taxon>Tulasnellaceae</taxon>
        <taxon>Tulasnella</taxon>
    </lineage>
</organism>
<dbReference type="STRING" id="1051891.A0A0C3QHG8"/>
<keyword evidence="2" id="KW-0812">Transmembrane</keyword>
<evidence type="ECO:0000313" key="4">
    <source>
        <dbReference type="EMBL" id="KIO31275.1"/>
    </source>
</evidence>
<evidence type="ECO:0000256" key="1">
    <source>
        <dbReference type="SAM" id="MobiDB-lite"/>
    </source>
</evidence>
<feature type="domain" description="DUF6534" evidence="3">
    <location>
        <begin position="174"/>
        <end position="262"/>
    </location>
</feature>
<name>A0A0C3QHG8_9AGAM</name>
<feature type="region of interest" description="Disordered" evidence="1">
    <location>
        <begin position="320"/>
        <end position="371"/>
    </location>
</feature>
<sequence length="371" mass="40619">MSSTEVAMVPAPPANIQLMVGPLLLGYLFNYGLYGILILQTYIYYLSFPRDSRLIKSLVYGLFFLDTIQTIMTTHNAWHFLSSGWGNVGVLADPGWSWIAVPLFSGLVSSTVQLFFSWRIWKLSGFWWLAGFIGCAALAQGISACVTGIWFAILNDITKIALLDVSAGVWLAGSAITDLFITVSLVYVLRKKTQGDLSSNTEDIISRLIRMTVQTGAVTTFAATAELIMYLKTPENNLHMIPGLALSKLYTNTLMATLNARSDTFSSSQRSRSNTDAGISMARTTRKVTNHQKSTTGQIQVTTVHETMLDDVQMVNLPVNRPAGRQVNTMDTDAGSDDDDGKAYVSYSHSTLAGEEKRKPVDLESGLGSQP</sequence>
<keyword evidence="5" id="KW-1185">Reference proteome</keyword>
<dbReference type="InterPro" id="IPR045339">
    <property type="entry name" value="DUF6534"/>
</dbReference>
<gene>
    <name evidence="4" type="ORF">M407DRAFT_220375</name>
</gene>
<feature type="transmembrane region" description="Helical" evidence="2">
    <location>
        <begin position="58"/>
        <end position="78"/>
    </location>
</feature>
<feature type="transmembrane region" description="Helical" evidence="2">
    <location>
        <begin position="28"/>
        <end position="46"/>
    </location>
</feature>
<reference evidence="4 5" key="1">
    <citation type="submission" date="2014-04" db="EMBL/GenBank/DDBJ databases">
        <authorList>
            <consortium name="DOE Joint Genome Institute"/>
            <person name="Kuo A."/>
            <person name="Girlanda M."/>
            <person name="Perotto S."/>
            <person name="Kohler A."/>
            <person name="Nagy L.G."/>
            <person name="Floudas D."/>
            <person name="Copeland A."/>
            <person name="Barry K.W."/>
            <person name="Cichocki N."/>
            <person name="Veneault-Fourrey C."/>
            <person name="LaButti K."/>
            <person name="Lindquist E.A."/>
            <person name="Lipzen A."/>
            <person name="Lundell T."/>
            <person name="Morin E."/>
            <person name="Murat C."/>
            <person name="Sun H."/>
            <person name="Tunlid A."/>
            <person name="Henrissat B."/>
            <person name="Grigoriev I.V."/>
            <person name="Hibbett D.S."/>
            <person name="Martin F."/>
            <person name="Nordberg H.P."/>
            <person name="Cantor M.N."/>
            <person name="Hua S.X."/>
        </authorList>
    </citation>
    <scope>NUCLEOTIDE SEQUENCE [LARGE SCALE GENOMIC DNA]</scope>
    <source>
        <strain evidence="4 5">MUT 4182</strain>
    </source>
</reference>
<dbReference type="EMBL" id="KN822964">
    <property type="protein sequence ID" value="KIO31275.1"/>
    <property type="molecule type" value="Genomic_DNA"/>
</dbReference>
<feature type="transmembrane region" description="Helical" evidence="2">
    <location>
        <begin position="98"/>
        <end position="116"/>
    </location>
</feature>
<evidence type="ECO:0000256" key="2">
    <source>
        <dbReference type="SAM" id="Phobius"/>
    </source>
</evidence>
<accession>A0A0C3QHG8</accession>
<dbReference type="OrthoDB" id="2536347at2759"/>
<evidence type="ECO:0000259" key="3">
    <source>
        <dbReference type="Pfam" id="PF20152"/>
    </source>
</evidence>
<evidence type="ECO:0000313" key="5">
    <source>
        <dbReference type="Proteomes" id="UP000054248"/>
    </source>
</evidence>
<feature type="transmembrane region" description="Helical" evidence="2">
    <location>
        <begin position="165"/>
        <end position="189"/>
    </location>
</feature>
<protein>
    <recommendedName>
        <fullName evidence="3">DUF6534 domain-containing protein</fullName>
    </recommendedName>
</protein>
<dbReference type="Pfam" id="PF20152">
    <property type="entry name" value="DUF6534"/>
    <property type="match status" value="1"/>
</dbReference>
<keyword evidence="2" id="KW-1133">Transmembrane helix</keyword>
<dbReference type="Proteomes" id="UP000054248">
    <property type="component" value="Unassembled WGS sequence"/>
</dbReference>
<dbReference type="AlphaFoldDB" id="A0A0C3QHG8"/>
<dbReference type="PANTHER" id="PTHR40465:SF1">
    <property type="entry name" value="DUF6534 DOMAIN-CONTAINING PROTEIN"/>
    <property type="match status" value="1"/>
</dbReference>
<dbReference type="HOGENOM" id="CLU_046025_2_1_1"/>